<dbReference type="Proteomes" id="UP000254573">
    <property type="component" value="Unassembled WGS sequence"/>
</dbReference>
<evidence type="ECO:0000313" key="2">
    <source>
        <dbReference type="Proteomes" id="UP000254573"/>
    </source>
</evidence>
<reference evidence="1 2" key="1">
    <citation type="submission" date="2018-06" db="EMBL/GenBank/DDBJ databases">
        <authorList>
            <consortium name="Pathogen Informatics"/>
            <person name="Doyle S."/>
        </authorList>
    </citation>
    <scope>NUCLEOTIDE SEQUENCE [LARGE SCALE GENOMIC DNA]</scope>
    <source>
        <strain evidence="1 2">NCTC13160</strain>
    </source>
</reference>
<organism evidence="1 2">
    <name type="scientific">Pandoraea pnomenusa</name>
    <dbReference type="NCBI Taxonomy" id="93220"/>
    <lineage>
        <taxon>Bacteria</taxon>
        <taxon>Pseudomonadati</taxon>
        <taxon>Pseudomonadota</taxon>
        <taxon>Betaproteobacteria</taxon>
        <taxon>Burkholderiales</taxon>
        <taxon>Burkholderiaceae</taxon>
        <taxon>Pandoraea</taxon>
    </lineage>
</organism>
<evidence type="ECO:0000313" key="1">
    <source>
        <dbReference type="EMBL" id="SUD65841.1"/>
    </source>
</evidence>
<dbReference type="RefSeq" id="WP_115344720.1">
    <property type="nucleotide sequence ID" value="NZ_UGSG01000002.1"/>
</dbReference>
<sequence>MSKFTVWCPERDQDFADGRAFDAYDEAGAAAKWAEYDDAYSAEYSIVGGKEVTVMVRNEAEQDSSFVVSGEAEPVYFAREIRAASQAAEERKS</sequence>
<accession>A0A379KD92</accession>
<name>A0A379KD92_9BURK</name>
<gene>
    <name evidence="1" type="ORF">NCTC13160_04939</name>
</gene>
<dbReference type="AlphaFoldDB" id="A0A379KD92"/>
<protein>
    <submittedName>
        <fullName evidence="1">Uncharacterized protein</fullName>
    </submittedName>
</protein>
<dbReference type="EMBL" id="UGSG01000002">
    <property type="protein sequence ID" value="SUD65841.1"/>
    <property type="molecule type" value="Genomic_DNA"/>
</dbReference>
<proteinExistence type="predicted"/>